<dbReference type="CDD" id="cd00841">
    <property type="entry name" value="MPP_YfcE"/>
    <property type="match status" value="1"/>
</dbReference>
<dbReference type="InterPro" id="IPR041802">
    <property type="entry name" value="MPP_YfcE"/>
</dbReference>
<dbReference type="STRING" id="1531429.JI75_03835"/>
<dbReference type="EMBL" id="CP009302">
    <property type="protein sequence ID" value="AJC11924.1"/>
    <property type="molecule type" value="Genomic_DNA"/>
</dbReference>
<dbReference type="InterPro" id="IPR024654">
    <property type="entry name" value="Calcineurin-like_PHP_lpxH"/>
</dbReference>
<dbReference type="NCBIfam" id="NF006988">
    <property type="entry name" value="PRK09453.1"/>
    <property type="match status" value="1"/>
</dbReference>
<dbReference type="Gene3D" id="3.60.21.10">
    <property type="match status" value="1"/>
</dbReference>
<dbReference type="Pfam" id="PF12850">
    <property type="entry name" value="Metallophos_2"/>
    <property type="match status" value="1"/>
</dbReference>
<reference evidence="4 5" key="2">
    <citation type="journal article" date="2015" name="Genome Announc.">
        <title>Complete Genome Sequence of Coriobacteriaceae Strain 68-1-3, a Novel Mucus-Degrading Isolate from the Swine Intestinal Tract.</title>
        <authorList>
            <person name="Looft T."/>
            <person name="Bayles D.O."/>
            <person name="Alt D.P."/>
            <person name="Stanton T.B."/>
        </authorList>
    </citation>
    <scope>NUCLEOTIDE SEQUENCE [LARGE SCALE GENOMIC DNA]</scope>
    <source>
        <strain evidence="4 5">68-1-3</strain>
    </source>
</reference>
<dbReference type="EC" id="3.1.4.-" evidence="2"/>
<dbReference type="InterPro" id="IPR029052">
    <property type="entry name" value="Metallo-depent_PP-like"/>
</dbReference>
<dbReference type="Proteomes" id="UP000031121">
    <property type="component" value="Chromosome"/>
</dbReference>
<evidence type="ECO:0000259" key="3">
    <source>
        <dbReference type="Pfam" id="PF12850"/>
    </source>
</evidence>
<dbReference type="OrthoDB" id="9800565at2"/>
<dbReference type="InterPro" id="IPR000979">
    <property type="entry name" value="Phosphodiesterase_MJ0936/Vps29"/>
</dbReference>
<comment type="similarity">
    <text evidence="1 2">Belongs to the metallophosphoesterase superfamily. YfcE family.</text>
</comment>
<organism evidence="4 5">
    <name type="scientific">Berryella intestinalis</name>
    <dbReference type="NCBI Taxonomy" id="1531429"/>
    <lineage>
        <taxon>Bacteria</taxon>
        <taxon>Bacillati</taxon>
        <taxon>Actinomycetota</taxon>
        <taxon>Coriobacteriia</taxon>
        <taxon>Eggerthellales</taxon>
        <taxon>Eggerthellaceae</taxon>
        <taxon>Berryella</taxon>
    </lineage>
</organism>
<dbReference type="RefSeq" id="WP_039688855.1">
    <property type="nucleotide sequence ID" value="NZ_CP009302.1"/>
</dbReference>
<dbReference type="GO" id="GO:0046872">
    <property type="term" value="F:metal ion binding"/>
    <property type="evidence" value="ECO:0007669"/>
    <property type="project" value="UniProtKB-KW"/>
</dbReference>
<dbReference type="GO" id="GO:0016787">
    <property type="term" value="F:hydrolase activity"/>
    <property type="evidence" value="ECO:0007669"/>
    <property type="project" value="UniProtKB-UniRule"/>
</dbReference>
<dbReference type="KEGG" id="cbac:JI75_03835"/>
<evidence type="ECO:0000313" key="4">
    <source>
        <dbReference type="EMBL" id="AJC11924.1"/>
    </source>
</evidence>
<evidence type="ECO:0000256" key="1">
    <source>
        <dbReference type="ARBA" id="ARBA00008950"/>
    </source>
</evidence>
<name>A0A0A8B3I3_9ACTN</name>
<sequence length="181" mass="19620">MNLLFASDLHGSANAAEALAQRVRAERPDRIILLGDLLYHGPRNALPDGYDPARTAQILNEFAESTLAVKGNCEAEVDQWMLDFPCMAEYALVETDGVCFFATHGHRARMAPNDLPSLRAGSVFAYGHTHVKQLRREGGIVLLNPGSAALPKDGARSYATYENGTLHLKAIDGAPLAHLDL</sequence>
<reference evidence="5" key="1">
    <citation type="submission" date="2014-08" db="EMBL/GenBank/DDBJ databases">
        <title>Coriobacteriaceae sp. complete genome.</title>
        <authorList>
            <person name="Looft T."/>
            <person name="Bayles D.O."/>
            <person name="Stanton T.B."/>
        </authorList>
    </citation>
    <scope>NUCLEOTIDE SEQUENCE [LARGE SCALE GENOMIC DNA]</scope>
    <source>
        <strain evidence="5">68-1-3</strain>
    </source>
</reference>
<protein>
    <recommendedName>
        <fullName evidence="2">Phosphoesterase</fullName>
        <ecNumber evidence="2">3.1.4.-</ecNumber>
    </recommendedName>
</protein>
<proteinExistence type="inferred from homology"/>
<dbReference type="SUPFAM" id="SSF56300">
    <property type="entry name" value="Metallo-dependent phosphatases"/>
    <property type="match status" value="1"/>
</dbReference>
<dbReference type="HOGENOM" id="CLU_063749_1_1_11"/>
<dbReference type="AlphaFoldDB" id="A0A0A8B3I3"/>
<dbReference type="NCBIfam" id="TIGR00040">
    <property type="entry name" value="yfcE"/>
    <property type="match status" value="1"/>
</dbReference>
<keyword evidence="5" id="KW-1185">Reference proteome</keyword>
<gene>
    <name evidence="4" type="ORF">JI75_03835</name>
</gene>
<feature type="domain" description="Calcineurin-like phosphoesterase" evidence="3">
    <location>
        <begin position="1"/>
        <end position="162"/>
    </location>
</feature>
<evidence type="ECO:0000256" key="2">
    <source>
        <dbReference type="RuleBase" id="RU362039"/>
    </source>
</evidence>
<evidence type="ECO:0000313" key="5">
    <source>
        <dbReference type="Proteomes" id="UP000031121"/>
    </source>
</evidence>
<accession>A0A0A8B3I3</accession>
<keyword evidence="2" id="KW-0479">Metal-binding</keyword>
<comment type="cofactor">
    <cofactor evidence="2">
        <name>a divalent metal cation</name>
        <dbReference type="ChEBI" id="CHEBI:60240"/>
    </cofactor>
</comment>